<dbReference type="EMBL" id="HBEL01039165">
    <property type="protein sequence ID" value="CAD8422017.1"/>
    <property type="molecule type" value="Transcribed_RNA"/>
</dbReference>
<organism evidence="1">
    <name type="scientific">Proboscia inermis</name>
    <dbReference type="NCBI Taxonomy" id="420281"/>
    <lineage>
        <taxon>Eukaryota</taxon>
        <taxon>Sar</taxon>
        <taxon>Stramenopiles</taxon>
        <taxon>Ochrophyta</taxon>
        <taxon>Bacillariophyta</taxon>
        <taxon>Coscinodiscophyceae</taxon>
        <taxon>Rhizosoleniophycidae</taxon>
        <taxon>Rhizosoleniales</taxon>
        <taxon>Rhizosoleniaceae</taxon>
        <taxon>Proboscia</taxon>
    </lineage>
</organism>
<evidence type="ECO:0000313" key="1">
    <source>
        <dbReference type="EMBL" id="CAD8422017.1"/>
    </source>
</evidence>
<sequence>MTTPAKSFHDEQILSKNLSPHETELFHIKPVSINCPQYVGSSLHFTCGMEVESFEWTMGDCNDDVLGHVGCSVLIQLKTNYSRSGDIYVYLPRYTRRHLQKNNSLGITVNGKHGEASFIAHIPFKTNELKRSEKVTENADQFLSTIEADNNNVEDNPCFGGCVVRINVAISPNEDSTITDGDSCNIKAGEIRIKY</sequence>
<protein>
    <submittedName>
        <fullName evidence="1">Uncharacterized protein</fullName>
    </submittedName>
</protein>
<proteinExistence type="predicted"/>
<dbReference type="AlphaFoldDB" id="A0A7S0CG02"/>
<reference evidence="1" key="1">
    <citation type="submission" date="2021-01" db="EMBL/GenBank/DDBJ databases">
        <authorList>
            <person name="Corre E."/>
            <person name="Pelletier E."/>
            <person name="Niang G."/>
            <person name="Scheremetjew M."/>
            <person name="Finn R."/>
            <person name="Kale V."/>
            <person name="Holt S."/>
            <person name="Cochrane G."/>
            <person name="Meng A."/>
            <person name="Brown T."/>
            <person name="Cohen L."/>
        </authorList>
    </citation>
    <scope>NUCLEOTIDE SEQUENCE</scope>
    <source>
        <strain evidence="1">CCAP1064/1</strain>
    </source>
</reference>
<gene>
    <name evidence="1" type="ORF">PINE0816_LOCUS18173</name>
</gene>
<accession>A0A7S0CG02</accession>
<name>A0A7S0CG02_9STRA</name>